<feature type="binding site" evidence="7">
    <location>
        <begin position="105"/>
        <end position="112"/>
    </location>
    <ligand>
        <name>ATP</name>
        <dbReference type="ChEBI" id="CHEBI:30616"/>
    </ligand>
</feature>
<dbReference type="GO" id="GO:0016226">
    <property type="term" value="P:iron-sulfur cluster assembly"/>
    <property type="evidence" value="ECO:0007669"/>
    <property type="project" value="InterPro"/>
</dbReference>
<dbReference type="GO" id="GO:0140663">
    <property type="term" value="F:ATP-dependent FeS chaperone activity"/>
    <property type="evidence" value="ECO:0007669"/>
    <property type="project" value="InterPro"/>
</dbReference>
<dbReference type="EMBL" id="DWUQ01000027">
    <property type="protein sequence ID" value="HJD43678.1"/>
    <property type="molecule type" value="Genomic_DNA"/>
</dbReference>
<organism evidence="8 9">
    <name type="scientific">Candidatus Paenalcaligenes intestinipullorum</name>
    <dbReference type="NCBI Taxonomy" id="2838718"/>
    <lineage>
        <taxon>Bacteria</taxon>
        <taxon>Pseudomonadati</taxon>
        <taxon>Pseudomonadota</taxon>
        <taxon>Betaproteobacteria</taxon>
        <taxon>Burkholderiales</taxon>
        <taxon>Alcaligenaceae</taxon>
        <taxon>Paenalcaligenes</taxon>
    </lineage>
</organism>
<keyword evidence="1 7" id="KW-0479">Metal-binding</keyword>
<dbReference type="AlphaFoldDB" id="A0A9D2REQ2"/>
<evidence type="ECO:0000256" key="7">
    <source>
        <dbReference type="HAMAP-Rule" id="MF_02040"/>
    </source>
</evidence>
<comment type="caution">
    <text evidence="8">The sequence shown here is derived from an EMBL/GenBank/DDBJ whole genome shotgun (WGS) entry which is preliminary data.</text>
</comment>
<dbReference type="InterPro" id="IPR033756">
    <property type="entry name" value="YlxH/NBP35"/>
</dbReference>
<dbReference type="GO" id="GO:0046872">
    <property type="term" value="F:metal ion binding"/>
    <property type="evidence" value="ECO:0007669"/>
    <property type="project" value="UniProtKB-KW"/>
</dbReference>
<dbReference type="GO" id="GO:0016887">
    <property type="term" value="F:ATP hydrolysis activity"/>
    <property type="evidence" value="ECO:0007669"/>
    <property type="project" value="UniProtKB-UniRule"/>
</dbReference>
<gene>
    <name evidence="8" type="primary">apbC</name>
    <name evidence="8" type="ORF">H9906_01445</name>
</gene>
<evidence type="ECO:0000256" key="6">
    <source>
        <dbReference type="ARBA" id="ARBA00024036"/>
    </source>
</evidence>
<protein>
    <recommendedName>
        <fullName evidence="7">Iron-sulfur cluster carrier protein</fullName>
    </recommendedName>
</protein>
<keyword evidence="5 7" id="KW-0411">Iron-sulfur</keyword>
<evidence type="ECO:0000256" key="4">
    <source>
        <dbReference type="ARBA" id="ARBA00023004"/>
    </source>
</evidence>
<dbReference type="Gene3D" id="3.40.50.300">
    <property type="entry name" value="P-loop containing nucleotide triphosphate hydrolases"/>
    <property type="match status" value="1"/>
</dbReference>
<dbReference type="HAMAP" id="MF_02040">
    <property type="entry name" value="Mrp_NBP35"/>
    <property type="match status" value="1"/>
</dbReference>
<dbReference type="Pfam" id="PF10609">
    <property type="entry name" value="ParA"/>
    <property type="match status" value="1"/>
</dbReference>
<dbReference type="InterPro" id="IPR044304">
    <property type="entry name" value="NUBPL-like"/>
</dbReference>
<keyword evidence="2 7" id="KW-0547">Nucleotide-binding</keyword>
<dbReference type="PANTHER" id="PTHR42961:SF2">
    <property type="entry name" value="IRON-SULFUR PROTEIN NUBPL"/>
    <property type="match status" value="1"/>
</dbReference>
<evidence type="ECO:0000256" key="5">
    <source>
        <dbReference type="ARBA" id="ARBA00023014"/>
    </source>
</evidence>
<dbReference type="FunFam" id="3.40.50.300:FF:000418">
    <property type="entry name" value="Iron-sulfur cluster carrier protein"/>
    <property type="match status" value="1"/>
</dbReference>
<dbReference type="Proteomes" id="UP000823889">
    <property type="component" value="Unassembled WGS sequence"/>
</dbReference>
<keyword evidence="3 7" id="KW-0067">ATP-binding</keyword>
<dbReference type="GO" id="GO:0005829">
    <property type="term" value="C:cytosol"/>
    <property type="evidence" value="ECO:0007669"/>
    <property type="project" value="TreeGrafter"/>
</dbReference>
<evidence type="ECO:0000256" key="1">
    <source>
        <dbReference type="ARBA" id="ARBA00022723"/>
    </source>
</evidence>
<reference evidence="8" key="1">
    <citation type="journal article" date="2021" name="PeerJ">
        <title>Extensive microbial diversity within the chicken gut microbiome revealed by metagenomics and culture.</title>
        <authorList>
            <person name="Gilroy R."/>
            <person name="Ravi A."/>
            <person name="Getino M."/>
            <person name="Pursley I."/>
            <person name="Horton D.L."/>
            <person name="Alikhan N.F."/>
            <person name="Baker D."/>
            <person name="Gharbi K."/>
            <person name="Hall N."/>
            <person name="Watson M."/>
            <person name="Adriaenssens E.M."/>
            <person name="Foster-Nyarko E."/>
            <person name="Jarju S."/>
            <person name="Secka A."/>
            <person name="Antonio M."/>
            <person name="Oren A."/>
            <person name="Chaudhuri R.R."/>
            <person name="La Ragione R."/>
            <person name="Hildebrand F."/>
            <person name="Pallen M.J."/>
        </authorList>
    </citation>
    <scope>NUCLEOTIDE SEQUENCE</scope>
    <source>
        <strain evidence="8">9264</strain>
    </source>
</reference>
<dbReference type="InterPro" id="IPR027417">
    <property type="entry name" value="P-loop_NTPase"/>
</dbReference>
<proteinExistence type="inferred from homology"/>
<evidence type="ECO:0000313" key="9">
    <source>
        <dbReference type="Proteomes" id="UP000823889"/>
    </source>
</evidence>
<dbReference type="NCBIfam" id="NF008669">
    <property type="entry name" value="PRK11670.1"/>
    <property type="match status" value="1"/>
</dbReference>
<dbReference type="SUPFAM" id="SSF52540">
    <property type="entry name" value="P-loop containing nucleoside triphosphate hydrolases"/>
    <property type="match status" value="1"/>
</dbReference>
<name>A0A9D2REQ2_9BURK</name>
<dbReference type="PROSITE" id="PS01215">
    <property type="entry name" value="MRP"/>
    <property type="match status" value="1"/>
</dbReference>
<dbReference type="InterPro" id="IPR000808">
    <property type="entry name" value="Mrp-like_CS"/>
</dbReference>
<keyword evidence="4 7" id="KW-0408">Iron</keyword>
<dbReference type="CDD" id="cd02037">
    <property type="entry name" value="Mrp_NBP35"/>
    <property type="match status" value="1"/>
</dbReference>
<keyword evidence="7" id="KW-0378">Hydrolase</keyword>
<dbReference type="GO" id="GO:0005524">
    <property type="term" value="F:ATP binding"/>
    <property type="evidence" value="ECO:0007669"/>
    <property type="project" value="UniProtKB-UniRule"/>
</dbReference>
<sequence length="361" mass="38402">MSVNSAAVLQALAGITDPYTHKKLDVSHEGCEVSIVGNEVDIRLVLAYHTRDAQGSFFTRIQQALSTLGANLRNLNFDPKVISHEVQQGLRPIPGVRNIIAVASGKGGVGKSTTSVNLALALQQQGARVGLLDADIYGPSVPTMLGLNERPRNIDNKMMAPVENHGLQANSIGFLIGEDAPAIWRGPMVTQALTQLLTQTAWDNLDYLIIDMPPGTGDIALTMAQKVPLTGAVVVTTPQDLALIDARRGLAMFQKVDVPVLGVVENMSVHVCSQCGHAEAIFGQHGGRDMAEKYNVPWLGALPLAMSIRHQTDAGNPTVVADPDSTEAKLYLDIASKVAANVAILPVDTSGSRPKVVPRPL</sequence>
<reference evidence="8" key="2">
    <citation type="submission" date="2021-04" db="EMBL/GenBank/DDBJ databases">
        <authorList>
            <person name="Gilroy R."/>
        </authorList>
    </citation>
    <scope>NUCLEOTIDE SEQUENCE</scope>
    <source>
        <strain evidence="8">9264</strain>
    </source>
</reference>
<dbReference type="PANTHER" id="PTHR42961">
    <property type="entry name" value="IRON-SULFUR PROTEIN NUBPL"/>
    <property type="match status" value="1"/>
</dbReference>
<dbReference type="GO" id="GO:0051539">
    <property type="term" value="F:4 iron, 4 sulfur cluster binding"/>
    <property type="evidence" value="ECO:0007669"/>
    <property type="project" value="TreeGrafter"/>
</dbReference>
<evidence type="ECO:0000256" key="2">
    <source>
        <dbReference type="ARBA" id="ARBA00022741"/>
    </source>
</evidence>
<dbReference type="InterPro" id="IPR019591">
    <property type="entry name" value="Mrp/NBP35_ATP-bd"/>
</dbReference>
<comment type="similarity">
    <text evidence="6 7">Belongs to the Mrp/NBP35 ATP-binding proteins family.</text>
</comment>
<comment type="subunit">
    <text evidence="7">Homodimer.</text>
</comment>
<evidence type="ECO:0000256" key="3">
    <source>
        <dbReference type="ARBA" id="ARBA00022840"/>
    </source>
</evidence>
<accession>A0A9D2REQ2</accession>
<comment type="function">
    <text evidence="7">Binds and transfers iron-sulfur (Fe-S) clusters to target apoproteins. Can hydrolyze ATP.</text>
</comment>
<evidence type="ECO:0000313" key="8">
    <source>
        <dbReference type="EMBL" id="HJD43678.1"/>
    </source>
</evidence>